<sequence length="20" mass="2341">MYSRLVFISLSNAISYLILH</sequence>
<dbReference type="EMBL" id="GBRH01244673">
    <property type="protein sequence ID" value="JAD53222.1"/>
    <property type="molecule type" value="Transcribed_RNA"/>
</dbReference>
<reference evidence="1" key="1">
    <citation type="submission" date="2014-09" db="EMBL/GenBank/DDBJ databases">
        <authorList>
            <person name="Magalhaes I.L.F."/>
            <person name="Oliveira U."/>
            <person name="Santos F.R."/>
            <person name="Vidigal T.H.D.A."/>
            <person name="Brescovit A.D."/>
            <person name="Santos A.J."/>
        </authorList>
    </citation>
    <scope>NUCLEOTIDE SEQUENCE</scope>
    <source>
        <tissue evidence="1">Shoot tissue taken approximately 20 cm above the soil surface</tissue>
    </source>
</reference>
<proteinExistence type="predicted"/>
<name>A0A0A9B1N3_ARUDO</name>
<organism evidence="1">
    <name type="scientific">Arundo donax</name>
    <name type="common">Giant reed</name>
    <name type="synonym">Donax arundinaceus</name>
    <dbReference type="NCBI Taxonomy" id="35708"/>
    <lineage>
        <taxon>Eukaryota</taxon>
        <taxon>Viridiplantae</taxon>
        <taxon>Streptophyta</taxon>
        <taxon>Embryophyta</taxon>
        <taxon>Tracheophyta</taxon>
        <taxon>Spermatophyta</taxon>
        <taxon>Magnoliopsida</taxon>
        <taxon>Liliopsida</taxon>
        <taxon>Poales</taxon>
        <taxon>Poaceae</taxon>
        <taxon>PACMAD clade</taxon>
        <taxon>Arundinoideae</taxon>
        <taxon>Arundineae</taxon>
        <taxon>Arundo</taxon>
    </lineage>
</organism>
<protein>
    <submittedName>
        <fullName evidence="1">Uncharacterized protein</fullName>
    </submittedName>
</protein>
<dbReference type="AlphaFoldDB" id="A0A0A9B1N3"/>
<reference evidence="1" key="2">
    <citation type="journal article" date="2015" name="Data Brief">
        <title>Shoot transcriptome of the giant reed, Arundo donax.</title>
        <authorList>
            <person name="Barrero R.A."/>
            <person name="Guerrero F.D."/>
            <person name="Moolhuijzen P."/>
            <person name="Goolsby J.A."/>
            <person name="Tidwell J."/>
            <person name="Bellgard S.E."/>
            <person name="Bellgard M.I."/>
        </authorList>
    </citation>
    <scope>NUCLEOTIDE SEQUENCE</scope>
    <source>
        <tissue evidence="1">Shoot tissue taken approximately 20 cm above the soil surface</tissue>
    </source>
</reference>
<accession>A0A0A9B1N3</accession>
<evidence type="ECO:0000313" key="1">
    <source>
        <dbReference type="EMBL" id="JAD53222.1"/>
    </source>
</evidence>